<proteinExistence type="predicted"/>
<gene>
    <name evidence="7" type="ORF">HMPREF3293_00488</name>
</gene>
<dbReference type="InterPro" id="IPR004216">
    <property type="entry name" value="Fuc/Ara_isomerase_C"/>
</dbReference>
<evidence type="ECO:0000256" key="5">
    <source>
        <dbReference type="ARBA" id="ARBA00023277"/>
    </source>
</evidence>
<evidence type="ECO:0000313" key="8">
    <source>
        <dbReference type="Proteomes" id="UP000070366"/>
    </source>
</evidence>
<protein>
    <recommendedName>
        <fullName evidence="6">L-arabinose isomerase central domain-containing protein</fullName>
    </recommendedName>
</protein>
<dbReference type="InterPro" id="IPR009015">
    <property type="entry name" value="Fucose_isomerase_N/cen_sf"/>
</dbReference>
<sequence>MDIKEVKKKGKVGLMVCGHKEYWPQFPGMKEQFIKNATDFKKLLESQGVEVITYTNAAGDFIVDTTEDGYKAGLMFKAEDIDLLFQFNCAYVASGRYVQGIKAAGCPVVIVGYQMSLDVSKATTYWTHAGGGACPLPEAYNALTRSGIEPAGLEYGHYLIPGFDTRFTKNISEWCRVATALRCMKGSIFGHLGHTYEGMLDMNFDPTTIERTFGIHVKMVEMCEFVDYVHSATDKEIKDKIKMIRDTFEFLDPSYDPTTRKIMDEDLDWTARVSVGMDKLVSNNNLSGVAYYYEGLNNEYEKVACSMIIGNSLLVSAGIPFAGESDMKTCVAMYITSCLGCGGSFAEFCPTIFEEKIQMVGHDGPHDIRISDGKPQMRALTTFHGKKGEGLSVDFSLKEGPITMLGLSSDIDGNYSFSVAEGESQKGPKPANGNTMTRGYFGEGDIGAFVEDWSCSGINHHFSLSLGHNASVLKKLAKTLNIPFKQVR</sequence>
<comment type="caution">
    <text evidence="7">The sequence shown here is derived from an EMBL/GenBank/DDBJ whole genome shotgun (WGS) entry which is preliminary data.</text>
</comment>
<keyword evidence="2" id="KW-0054">Arabinose catabolism</keyword>
<dbReference type="SUPFAM" id="SSF50443">
    <property type="entry name" value="FucI/AraA C-terminal domain-like"/>
    <property type="match status" value="1"/>
</dbReference>
<dbReference type="GO" id="GO:0005829">
    <property type="term" value="C:cytosol"/>
    <property type="evidence" value="ECO:0007669"/>
    <property type="project" value="TreeGrafter"/>
</dbReference>
<dbReference type="KEGG" id="cmiu:B1H56_07180"/>
<evidence type="ECO:0000256" key="3">
    <source>
        <dbReference type="ARBA" id="ARBA00023211"/>
    </source>
</evidence>
<accession>A0A136Q7K7</accession>
<dbReference type="STRING" id="626937.HMPREF3293_00488"/>
<dbReference type="PANTHER" id="PTHR38464:SF1">
    <property type="entry name" value="L-ARABINOSE ISOMERASE"/>
    <property type="match status" value="1"/>
</dbReference>
<dbReference type="PANTHER" id="PTHR38464">
    <property type="entry name" value="L-ARABINOSE ISOMERASE"/>
    <property type="match status" value="1"/>
</dbReference>
<keyword evidence="8" id="KW-1185">Reference proteome</keyword>
<keyword evidence="1" id="KW-0479">Metal-binding</keyword>
<keyword evidence="5" id="KW-0119">Carbohydrate metabolism</keyword>
<evidence type="ECO:0000259" key="6">
    <source>
        <dbReference type="Pfam" id="PF24856"/>
    </source>
</evidence>
<keyword evidence="3" id="KW-0464">Manganese</keyword>
<evidence type="ECO:0000256" key="4">
    <source>
        <dbReference type="ARBA" id="ARBA00023235"/>
    </source>
</evidence>
<evidence type="ECO:0000256" key="1">
    <source>
        <dbReference type="ARBA" id="ARBA00022723"/>
    </source>
</evidence>
<name>A0A136Q7K7_9FIRM</name>
<dbReference type="Proteomes" id="UP000070366">
    <property type="component" value="Unassembled WGS sequence"/>
</dbReference>
<dbReference type="RefSeq" id="WP_066522945.1">
    <property type="nucleotide sequence ID" value="NZ_CABMOF010000011.1"/>
</dbReference>
<organism evidence="7 8">
    <name type="scientific">Christensenella minuta</name>
    <dbReference type="NCBI Taxonomy" id="626937"/>
    <lineage>
        <taxon>Bacteria</taxon>
        <taxon>Bacillati</taxon>
        <taxon>Bacillota</taxon>
        <taxon>Clostridia</taxon>
        <taxon>Christensenellales</taxon>
        <taxon>Christensenellaceae</taxon>
        <taxon>Christensenella</taxon>
    </lineage>
</organism>
<dbReference type="SUPFAM" id="SSF53743">
    <property type="entry name" value="FucI/AraA N-terminal and middle domains"/>
    <property type="match status" value="1"/>
</dbReference>
<dbReference type="CDD" id="cd00578">
    <property type="entry name" value="L-fuc_L-ara-isomerases"/>
    <property type="match status" value="1"/>
</dbReference>
<dbReference type="InterPro" id="IPR003762">
    <property type="entry name" value="Lara_isomerase"/>
</dbReference>
<evidence type="ECO:0000313" key="7">
    <source>
        <dbReference type="EMBL" id="KXK66657.1"/>
    </source>
</evidence>
<reference evidence="7 8" key="1">
    <citation type="submission" date="2016-02" db="EMBL/GenBank/DDBJ databases">
        <authorList>
            <person name="Wen L."/>
            <person name="He K."/>
            <person name="Yang H."/>
        </authorList>
    </citation>
    <scope>NUCLEOTIDE SEQUENCE [LARGE SCALE GENOMIC DNA]</scope>
    <source>
        <strain evidence="7 8">DSM 22607</strain>
    </source>
</reference>
<dbReference type="GO" id="GO:0008733">
    <property type="term" value="F:L-arabinose isomerase activity"/>
    <property type="evidence" value="ECO:0007669"/>
    <property type="project" value="InterPro"/>
</dbReference>
<dbReference type="AlphaFoldDB" id="A0A136Q7K7"/>
<keyword evidence="4" id="KW-0413">Isomerase</keyword>
<dbReference type="OrthoDB" id="3194672at2"/>
<dbReference type="EMBL" id="LSZW01000035">
    <property type="protein sequence ID" value="KXK66657.1"/>
    <property type="molecule type" value="Genomic_DNA"/>
</dbReference>
<dbReference type="Pfam" id="PF24856">
    <property type="entry name" value="AraA_central"/>
    <property type="match status" value="1"/>
</dbReference>
<dbReference type="GO" id="GO:0019569">
    <property type="term" value="P:L-arabinose catabolic process to D-xylulose 5-phosphate"/>
    <property type="evidence" value="ECO:0007669"/>
    <property type="project" value="TreeGrafter"/>
</dbReference>
<evidence type="ECO:0000256" key="2">
    <source>
        <dbReference type="ARBA" id="ARBA00022935"/>
    </source>
</evidence>
<feature type="domain" description="L-arabinose isomerase central" evidence="6">
    <location>
        <begin position="208"/>
        <end position="337"/>
    </location>
</feature>
<dbReference type="GO" id="GO:0046872">
    <property type="term" value="F:metal ion binding"/>
    <property type="evidence" value="ECO:0007669"/>
    <property type="project" value="UniProtKB-KW"/>
</dbReference>
<dbReference type="InterPro" id="IPR055390">
    <property type="entry name" value="AraA_central"/>
</dbReference>